<organism evidence="2 3">
    <name type="scientific">Ophiocordyceps polyrhachis-furcata BCC 54312</name>
    <dbReference type="NCBI Taxonomy" id="1330021"/>
    <lineage>
        <taxon>Eukaryota</taxon>
        <taxon>Fungi</taxon>
        <taxon>Dikarya</taxon>
        <taxon>Ascomycota</taxon>
        <taxon>Pezizomycotina</taxon>
        <taxon>Sordariomycetes</taxon>
        <taxon>Hypocreomycetidae</taxon>
        <taxon>Hypocreales</taxon>
        <taxon>Ophiocordycipitaceae</taxon>
        <taxon>Ophiocordyceps</taxon>
    </lineage>
</organism>
<protein>
    <submittedName>
        <fullName evidence="2">Uncharacterized protein</fullName>
    </submittedName>
</protein>
<keyword evidence="3" id="KW-1185">Reference proteome</keyword>
<evidence type="ECO:0000256" key="1">
    <source>
        <dbReference type="SAM" id="MobiDB-lite"/>
    </source>
</evidence>
<sequence>MEVSTRKERSSPAPFPSPAAPTEYRRDCLQLQTLLLGLHYEMERVNISTANTAAFLGLSVHVGQLRPPRPEPTPVAKNFFEYDVWSTTSVAVFAIVVVGHAGEKAGERGVRASQERKGG</sequence>
<evidence type="ECO:0000313" key="3">
    <source>
        <dbReference type="Proteomes" id="UP000253664"/>
    </source>
</evidence>
<feature type="region of interest" description="Disordered" evidence="1">
    <location>
        <begin position="1"/>
        <end position="22"/>
    </location>
</feature>
<proteinExistence type="predicted"/>
<gene>
    <name evidence="2" type="ORF">L249_8167</name>
</gene>
<dbReference type="EMBL" id="LKCN02000005">
    <property type="protein sequence ID" value="RCI13936.1"/>
    <property type="molecule type" value="Genomic_DNA"/>
</dbReference>
<accession>A0A367LHM1</accession>
<reference evidence="2 3" key="1">
    <citation type="journal article" date="2015" name="BMC Genomics">
        <title>Insights from the genome of Ophiocordyceps polyrhachis-furcata to pathogenicity and host specificity in insect fungi.</title>
        <authorList>
            <person name="Wichadakul D."/>
            <person name="Kobmoo N."/>
            <person name="Ingsriswang S."/>
            <person name="Tangphatsornruang S."/>
            <person name="Chantasingh D."/>
            <person name="Luangsa-ard J.J."/>
            <person name="Eurwilaichitr L."/>
        </authorList>
    </citation>
    <scope>NUCLEOTIDE SEQUENCE [LARGE SCALE GENOMIC DNA]</scope>
    <source>
        <strain evidence="2 3">BCC 54312</strain>
    </source>
</reference>
<dbReference type="Proteomes" id="UP000253664">
    <property type="component" value="Unassembled WGS sequence"/>
</dbReference>
<evidence type="ECO:0000313" key="2">
    <source>
        <dbReference type="EMBL" id="RCI13936.1"/>
    </source>
</evidence>
<name>A0A367LHM1_9HYPO</name>
<comment type="caution">
    <text evidence="2">The sequence shown here is derived from an EMBL/GenBank/DDBJ whole genome shotgun (WGS) entry which is preliminary data.</text>
</comment>
<feature type="compositionally biased region" description="Basic and acidic residues" evidence="1">
    <location>
        <begin position="1"/>
        <end position="10"/>
    </location>
</feature>
<dbReference type="AlphaFoldDB" id="A0A367LHM1"/>